<keyword evidence="5" id="KW-0346">Stress response</keyword>
<dbReference type="KEGG" id="ttr:Tter_1725"/>
<dbReference type="STRING" id="525904.Tter_1725"/>
<dbReference type="Gene3D" id="2.60.40.790">
    <property type="match status" value="1"/>
</dbReference>
<evidence type="ECO:0000256" key="2">
    <source>
        <dbReference type="RuleBase" id="RU003616"/>
    </source>
</evidence>
<dbReference type="RefSeq" id="WP_012875665.1">
    <property type="nucleotide sequence ID" value="NC_013525.1"/>
</dbReference>
<evidence type="ECO:0000259" key="4">
    <source>
        <dbReference type="PROSITE" id="PS51203"/>
    </source>
</evidence>
<protein>
    <submittedName>
        <fullName evidence="5">Heat shock protein Hsp20</fullName>
    </submittedName>
</protein>
<feature type="domain" description="CS" evidence="4">
    <location>
        <begin position="35"/>
        <end position="136"/>
    </location>
</feature>
<proteinExistence type="inferred from homology"/>
<dbReference type="Pfam" id="PF00011">
    <property type="entry name" value="HSP20"/>
    <property type="match status" value="1"/>
</dbReference>
<dbReference type="eggNOG" id="COG0071">
    <property type="taxonomic scope" value="Bacteria"/>
</dbReference>
<feature type="domain" description="SHSP" evidence="3">
    <location>
        <begin position="31"/>
        <end position="141"/>
    </location>
</feature>
<dbReference type="PROSITE" id="PS51203">
    <property type="entry name" value="CS"/>
    <property type="match status" value="1"/>
</dbReference>
<organism evidence="5 6">
    <name type="scientific">Thermobaculum terrenum (strain ATCC BAA-798 / CCMEE 7001 / YNP1)</name>
    <dbReference type="NCBI Taxonomy" id="525904"/>
    <lineage>
        <taxon>Bacteria</taxon>
        <taxon>Bacillati</taxon>
        <taxon>Chloroflexota</taxon>
        <taxon>Chloroflexia</taxon>
        <taxon>Candidatus Thermobaculales</taxon>
        <taxon>Candidatus Thermobaculaceae</taxon>
        <taxon>Thermobaculum</taxon>
    </lineage>
</organism>
<name>D1CCW6_THET1</name>
<dbReference type="AlphaFoldDB" id="D1CCW6"/>
<accession>D1CCW6</accession>
<keyword evidence="6" id="KW-1185">Reference proteome</keyword>
<dbReference type="PROSITE" id="PS01031">
    <property type="entry name" value="SHSP"/>
    <property type="match status" value="1"/>
</dbReference>
<dbReference type="HOGENOM" id="CLU_046737_12_2_0"/>
<evidence type="ECO:0000313" key="6">
    <source>
        <dbReference type="Proteomes" id="UP000000323"/>
    </source>
</evidence>
<evidence type="ECO:0000259" key="3">
    <source>
        <dbReference type="PROSITE" id="PS01031"/>
    </source>
</evidence>
<dbReference type="EMBL" id="CP001825">
    <property type="protein sequence ID" value="ACZ42631.1"/>
    <property type="molecule type" value="Genomic_DNA"/>
</dbReference>
<sequence>MSFYRDFGDLISLREALNRLIEEQRTPGNQRGDRPQLVPLNIYETDNSIVIEAPIPGVKPEDIELSFANSVLTIKASPKNVNAGRNYLVQEWQSSPYFRSLQLPETIDVDSASASIEDGILRITFDKRRRSEPRKIQVKIGG</sequence>
<dbReference type="PANTHER" id="PTHR11527">
    <property type="entry name" value="HEAT-SHOCK PROTEIN 20 FAMILY MEMBER"/>
    <property type="match status" value="1"/>
</dbReference>
<dbReference type="CDD" id="cd06464">
    <property type="entry name" value="ACD_sHsps-like"/>
    <property type="match status" value="1"/>
</dbReference>
<dbReference type="Proteomes" id="UP000000323">
    <property type="component" value="Chromosome 1"/>
</dbReference>
<dbReference type="InterPro" id="IPR008978">
    <property type="entry name" value="HSP20-like_chaperone"/>
</dbReference>
<reference evidence="6" key="1">
    <citation type="journal article" date="2010" name="Stand. Genomic Sci.">
        <title>Complete genome sequence of 'Thermobaculum terrenum' type strain (YNP1).</title>
        <authorList>
            <person name="Kiss H."/>
            <person name="Cleland D."/>
            <person name="Lapidus A."/>
            <person name="Lucas S."/>
            <person name="Glavina Del Rio T."/>
            <person name="Nolan M."/>
            <person name="Tice H."/>
            <person name="Han C."/>
            <person name="Goodwin L."/>
            <person name="Pitluck S."/>
            <person name="Liolios K."/>
            <person name="Ivanova N."/>
            <person name="Mavromatis K."/>
            <person name="Ovchinnikova G."/>
            <person name="Pati A."/>
            <person name="Chen A."/>
            <person name="Palaniappan K."/>
            <person name="Land M."/>
            <person name="Hauser L."/>
            <person name="Chang Y."/>
            <person name="Jeffries C."/>
            <person name="Lu M."/>
            <person name="Brettin T."/>
            <person name="Detter J."/>
            <person name="Goker M."/>
            <person name="Tindall B."/>
            <person name="Beck B."/>
            <person name="McDermott T."/>
            <person name="Woyke T."/>
            <person name="Bristow J."/>
            <person name="Eisen J."/>
            <person name="Markowitz V."/>
            <person name="Hugenholtz P."/>
            <person name="Kyrpides N."/>
            <person name="Klenk H."/>
            <person name="Cheng J."/>
        </authorList>
    </citation>
    <scope>NUCLEOTIDE SEQUENCE [LARGE SCALE GENOMIC DNA]</scope>
    <source>
        <strain evidence="6">ATCC BAA-798 / YNP1</strain>
    </source>
</reference>
<dbReference type="InterPro" id="IPR002068">
    <property type="entry name" value="A-crystallin/Hsp20_dom"/>
</dbReference>
<dbReference type="InterPro" id="IPR007052">
    <property type="entry name" value="CS_dom"/>
</dbReference>
<evidence type="ECO:0000256" key="1">
    <source>
        <dbReference type="PROSITE-ProRule" id="PRU00285"/>
    </source>
</evidence>
<gene>
    <name evidence="5" type="ordered locus">Tter_1725</name>
</gene>
<comment type="similarity">
    <text evidence="1 2">Belongs to the small heat shock protein (HSP20) family.</text>
</comment>
<evidence type="ECO:0000313" key="5">
    <source>
        <dbReference type="EMBL" id="ACZ42631.1"/>
    </source>
</evidence>
<dbReference type="SUPFAM" id="SSF49764">
    <property type="entry name" value="HSP20-like chaperones"/>
    <property type="match status" value="1"/>
</dbReference>
<dbReference type="InterPro" id="IPR031107">
    <property type="entry name" value="Small_HSP"/>
</dbReference>
<dbReference type="OrthoDB" id="9814487at2"/>